<feature type="region of interest" description="Disordered" evidence="2">
    <location>
        <begin position="109"/>
        <end position="168"/>
    </location>
</feature>
<dbReference type="AlphaFoldDB" id="A0ABD3PEM5"/>
<dbReference type="EMBL" id="JABMIG020000192">
    <property type="protein sequence ID" value="KAL3786545.1"/>
    <property type="molecule type" value="Genomic_DNA"/>
</dbReference>
<protein>
    <submittedName>
        <fullName evidence="3">Uncharacterized protein</fullName>
    </submittedName>
</protein>
<feature type="region of interest" description="Disordered" evidence="2">
    <location>
        <begin position="420"/>
        <end position="446"/>
    </location>
</feature>
<keyword evidence="4" id="KW-1185">Reference proteome</keyword>
<keyword evidence="1" id="KW-0175">Coiled coil</keyword>
<organism evidence="3 4">
    <name type="scientific">Cyclotella cryptica</name>
    <dbReference type="NCBI Taxonomy" id="29204"/>
    <lineage>
        <taxon>Eukaryota</taxon>
        <taxon>Sar</taxon>
        <taxon>Stramenopiles</taxon>
        <taxon>Ochrophyta</taxon>
        <taxon>Bacillariophyta</taxon>
        <taxon>Coscinodiscophyceae</taxon>
        <taxon>Thalassiosirophycidae</taxon>
        <taxon>Stephanodiscales</taxon>
        <taxon>Stephanodiscaceae</taxon>
        <taxon>Cyclotella</taxon>
    </lineage>
</organism>
<feature type="compositionally biased region" description="Low complexity" evidence="2">
    <location>
        <begin position="151"/>
        <end position="163"/>
    </location>
</feature>
<feature type="coiled-coil region" evidence="1">
    <location>
        <begin position="293"/>
        <end position="327"/>
    </location>
</feature>
<evidence type="ECO:0000313" key="4">
    <source>
        <dbReference type="Proteomes" id="UP001516023"/>
    </source>
</evidence>
<dbReference type="PANTHER" id="PTHR33598">
    <property type="entry name" value="OS02G0833400 PROTEIN"/>
    <property type="match status" value="1"/>
</dbReference>
<name>A0ABD3PEM5_9STRA</name>
<evidence type="ECO:0000256" key="2">
    <source>
        <dbReference type="SAM" id="MobiDB-lite"/>
    </source>
</evidence>
<feature type="compositionally biased region" description="Acidic residues" evidence="2">
    <location>
        <begin position="116"/>
        <end position="126"/>
    </location>
</feature>
<gene>
    <name evidence="3" type="ORF">HJC23_006795</name>
</gene>
<dbReference type="PANTHER" id="PTHR33598:SF4">
    <property type="entry name" value="OS02G0833400 PROTEIN"/>
    <property type="match status" value="1"/>
</dbReference>
<accession>A0ABD3PEM5</accession>
<proteinExistence type="predicted"/>
<dbReference type="InterPro" id="IPR008479">
    <property type="entry name" value="DUF760"/>
</dbReference>
<dbReference type="Pfam" id="PF05542">
    <property type="entry name" value="DUF760"/>
    <property type="match status" value="2"/>
</dbReference>
<dbReference type="Proteomes" id="UP001516023">
    <property type="component" value="Unassembled WGS sequence"/>
</dbReference>
<evidence type="ECO:0000313" key="3">
    <source>
        <dbReference type="EMBL" id="KAL3786545.1"/>
    </source>
</evidence>
<sequence>MTPYHRRKPSSLPGDASYRISALTAVALFLLSTSHAFVPSEHRSRQVLPCHQSSIRPTALCMARIGGDRDGGRGKNNDDDNALNEWIRRKESDDLKRYREQFSEDRLPISYGAMNLDEDDDEEDDEKATSSMGQFGPLADSRSLGDAENTSPSSALARSSSGANKPARVNPYLNVVSRLTPSDLISRFTATASPRVQDAVRTTILGLIGGLPQMAFETKTVATGERLASLMFQLQMTGSSEKEWRDGVAGITGKIKVRYGGASDASQEALTNTSTIAEPSPASSNSSPGIEIEVDAENYMAELRTEVSRLRDELDAKKQEKEEEIRKDLLLYIRTLPPKELKELTSTMSPEVLDAMKGLVTAVLAGIGGKEEDGVPTGVGPNTVTEQSGEALAELCMWQLVVGFNLRELEVREEFKASLKGALGDGSKSSDNEDEDRDEQFPGAFE</sequence>
<reference evidence="3 4" key="1">
    <citation type="journal article" date="2020" name="G3 (Bethesda)">
        <title>Improved Reference Genome for Cyclotella cryptica CCMP332, a Model for Cell Wall Morphogenesis, Salinity Adaptation, and Lipid Production in Diatoms (Bacillariophyta).</title>
        <authorList>
            <person name="Roberts W.R."/>
            <person name="Downey K.M."/>
            <person name="Ruck E.C."/>
            <person name="Traller J.C."/>
            <person name="Alverson A.J."/>
        </authorList>
    </citation>
    <scope>NUCLEOTIDE SEQUENCE [LARGE SCALE GENOMIC DNA]</scope>
    <source>
        <strain evidence="3 4">CCMP332</strain>
    </source>
</reference>
<evidence type="ECO:0000256" key="1">
    <source>
        <dbReference type="SAM" id="Coils"/>
    </source>
</evidence>
<comment type="caution">
    <text evidence="3">The sequence shown here is derived from an EMBL/GenBank/DDBJ whole genome shotgun (WGS) entry which is preliminary data.</text>
</comment>